<dbReference type="HAMAP" id="MF_00226_B">
    <property type="entry name" value="CinA_B"/>
    <property type="match status" value="1"/>
</dbReference>
<dbReference type="RefSeq" id="WP_175305562.1">
    <property type="nucleotide sequence ID" value="NZ_JABWDC010000017.1"/>
</dbReference>
<dbReference type="SMART" id="SM00852">
    <property type="entry name" value="MoCF_biosynth"/>
    <property type="match status" value="1"/>
</dbReference>
<dbReference type="InterPro" id="IPR001453">
    <property type="entry name" value="MoaB/Mog_dom"/>
</dbReference>
<evidence type="ECO:0000313" key="4">
    <source>
        <dbReference type="Proteomes" id="UP000554488"/>
    </source>
</evidence>
<organism evidence="3 4">
    <name type="scientific">Coprococcus comes</name>
    <dbReference type="NCBI Taxonomy" id="410072"/>
    <lineage>
        <taxon>Bacteria</taxon>
        <taxon>Bacillati</taxon>
        <taxon>Bacillota</taxon>
        <taxon>Clostridia</taxon>
        <taxon>Lachnospirales</taxon>
        <taxon>Lachnospiraceae</taxon>
        <taxon>Coprococcus</taxon>
    </lineage>
</organism>
<dbReference type="Pfam" id="PF18146">
    <property type="entry name" value="CinA_KH"/>
    <property type="match status" value="1"/>
</dbReference>
<dbReference type="PANTHER" id="PTHR13939:SF0">
    <property type="entry name" value="NMN AMIDOHYDROLASE-LIKE PROTEIN YFAY"/>
    <property type="match status" value="1"/>
</dbReference>
<sequence>MVVELISVGTEILLGNIVNTNATYLAEKCALLGCSLYHQTVVGDNEERMEEAIRQAIERADIVILTGGLGPTKDDLTKEVTAKVFGRKLYMDEHSKARIQDYFEKIKSKKVTENNWKQALVPEGAIVIDNLNGTAPGLILEDKERGKAAILIPGPPNEMKPMFEHDIAPYLNKKQPEGIYSRMVKVCGIGESRAETMVADLMDAQTNPTLAPYAKTGEVHFRVTARACSEEAAEKLMEPMIEEMKKRFGDAVYTTEENVTLEESVIRLLEEKKMTVTTAESCTGGKLSGRLLNVAGASSVYNEGYITYANASKEKILGVKHETLETYGAVSEQTAAEMALGAAKAAGADAALSVTGIAGPGGGTAEKPVGLVYIGCAVNGEVTVREYRFTGNREKNRDYAVARAITLLREELLKRA</sequence>
<dbReference type="PIRSF" id="PIRSF006728">
    <property type="entry name" value="CinA"/>
    <property type="match status" value="1"/>
</dbReference>
<dbReference type="NCBIfam" id="TIGR00200">
    <property type="entry name" value="cinA_nterm"/>
    <property type="match status" value="1"/>
</dbReference>
<dbReference type="InterPro" id="IPR036653">
    <property type="entry name" value="CinA-like_C"/>
</dbReference>
<dbReference type="Gene3D" id="3.90.950.20">
    <property type="entry name" value="CinA-like"/>
    <property type="match status" value="1"/>
</dbReference>
<dbReference type="Proteomes" id="UP000554488">
    <property type="component" value="Unassembled WGS sequence"/>
</dbReference>
<dbReference type="InterPro" id="IPR008135">
    <property type="entry name" value="Competence-induced_CinA"/>
</dbReference>
<evidence type="ECO:0000256" key="1">
    <source>
        <dbReference type="HAMAP-Rule" id="MF_00226"/>
    </source>
</evidence>
<dbReference type="Pfam" id="PF00994">
    <property type="entry name" value="MoCF_biosynth"/>
    <property type="match status" value="1"/>
</dbReference>
<dbReference type="Gene3D" id="3.30.70.2860">
    <property type="match status" value="1"/>
</dbReference>
<dbReference type="EMBL" id="JABWDC010000017">
    <property type="protein sequence ID" value="NUN86206.1"/>
    <property type="molecule type" value="Genomic_DNA"/>
</dbReference>
<evidence type="ECO:0000259" key="2">
    <source>
        <dbReference type="SMART" id="SM00852"/>
    </source>
</evidence>
<proteinExistence type="inferred from homology"/>
<reference evidence="3 4" key="1">
    <citation type="submission" date="2020-04" db="EMBL/GenBank/DDBJ databases">
        <authorList>
            <person name="Pieper L."/>
        </authorList>
    </citation>
    <scope>NUCLEOTIDE SEQUENCE [LARGE SCALE GENOMIC DNA]</scope>
    <source>
        <strain evidence="3 4">F22</strain>
    </source>
</reference>
<dbReference type="SUPFAM" id="SSF53218">
    <property type="entry name" value="Molybdenum cofactor biosynthesis proteins"/>
    <property type="match status" value="1"/>
</dbReference>
<dbReference type="Pfam" id="PF02464">
    <property type="entry name" value="CinA"/>
    <property type="match status" value="1"/>
</dbReference>
<dbReference type="PANTHER" id="PTHR13939">
    <property type="entry name" value="NICOTINAMIDE-NUCLEOTIDE AMIDOHYDROLASE PNCC"/>
    <property type="match status" value="1"/>
</dbReference>
<dbReference type="Gene3D" id="3.40.980.10">
    <property type="entry name" value="MoaB/Mog-like domain"/>
    <property type="match status" value="1"/>
</dbReference>
<dbReference type="AlphaFoldDB" id="A0A849XYW5"/>
<name>A0A849XYW5_9FIRM</name>
<reference evidence="3 4" key="2">
    <citation type="submission" date="2020-07" db="EMBL/GenBank/DDBJ databases">
        <title>Bacterial metabolism rescues the inhibition of intestinal drug absorption by food and drug additives.</title>
        <authorList>
            <person name="Zou L."/>
            <person name="Spanogiannopoulos P."/>
            <person name="Chien H.-C."/>
            <person name="Pieper L.M."/>
            <person name="Cai W."/>
            <person name="Khuri N."/>
            <person name="Pottel J."/>
            <person name="Vora B."/>
            <person name="Ni Z."/>
            <person name="Tsakalozou E."/>
            <person name="Zhang W."/>
            <person name="Shoichet B.K."/>
            <person name="Giacomini K.M."/>
            <person name="Turnbaugh P.J."/>
        </authorList>
    </citation>
    <scope>NUCLEOTIDE SEQUENCE [LARGE SCALE GENOMIC DNA]</scope>
    <source>
        <strain evidence="3 4">F22</strain>
    </source>
</reference>
<feature type="domain" description="MoaB/Mog" evidence="2">
    <location>
        <begin position="4"/>
        <end position="174"/>
    </location>
</feature>
<gene>
    <name evidence="1" type="primary">cinA</name>
    <name evidence="3" type="ORF">HUU93_06220</name>
</gene>
<dbReference type="InterPro" id="IPR041424">
    <property type="entry name" value="CinA_KH"/>
</dbReference>
<protein>
    <recommendedName>
        <fullName evidence="1">Putative competence-damage inducible protein</fullName>
    </recommendedName>
</protein>
<evidence type="ECO:0000313" key="3">
    <source>
        <dbReference type="EMBL" id="NUN86206.1"/>
    </source>
</evidence>
<dbReference type="InterPro" id="IPR050101">
    <property type="entry name" value="CinA"/>
</dbReference>
<dbReference type="NCBIfam" id="NF001813">
    <property type="entry name" value="PRK00549.1"/>
    <property type="match status" value="1"/>
</dbReference>
<comment type="similarity">
    <text evidence="1">Belongs to the CinA family.</text>
</comment>
<accession>A0A849XYW5</accession>
<dbReference type="SUPFAM" id="SSF142433">
    <property type="entry name" value="CinA-like"/>
    <property type="match status" value="1"/>
</dbReference>
<dbReference type="NCBIfam" id="TIGR00177">
    <property type="entry name" value="molyb_syn"/>
    <property type="match status" value="1"/>
</dbReference>
<dbReference type="NCBIfam" id="TIGR00199">
    <property type="entry name" value="PncC_domain"/>
    <property type="match status" value="1"/>
</dbReference>
<dbReference type="CDD" id="cd00885">
    <property type="entry name" value="cinA"/>
    <property type="match status" value="1"/>
</dbReference>
<dbReference type="InterPro" id="IPR008136">
    <property type="entry name" value="CinA_C"/>
</dbReference>
<comment type="caution">
    <text evidence="3">The sequence shown here is derived from an EMBL/GenBank/DDBJ whole genome shotgun (WGS) entry which is preliminary data.</text>
</comment>
<dbReference type="InterPro" id="IPR036425">
    <property type="entry name" value="MoaB/Mog-like_dom_sf"/>
</dbReference>